<comment type="caution">
    <text evidence="2">The sequence shown here is derived from an EMBL/GenBank/DDBJ whole genome shotgun (WGS) entry which is preliminary data.</text>
</comment>
<dbReference type="SUPFAM" id="SSF54593">
    <property type="entry name" value="Glyoxalase/Bleomycin resistance protein/Dihydroxybiphenyl dioxygenase"/>
    <property type="match status" value="1"/>
</dbReference>
<dbReference type="EMBL" id="JAFBCF010000001">
    <property type="protein sequence ID" value="MBM7797566.1"/>
    <property type="molecule type" value="Genomic_DNA"/>
</dbReference>
<reference evidence="2 3" key="1">
    <citation type="submission" date="2021-01" db="EMBL/GenBank/DDBJ databases">
        <title>Sequencing the genomes of 1000 actinobacteria strains.</title>
        <authorList>
            <person name="Klenk H.-P."/>
        </authorList>
    </citation>
    <scope>NUCLEOTIDE SEQUENCE [LARGE SCALE GENOMIC DNA]</scope>
    <source>
        <strain evidence="2 3">DSM 18662</strain>
    </source>
</reference>
<name>A0ABS2RH95_9ACTN</name>
<keyword evidence="3" id="KW-1185">Reference proteome</keyword>
<sequence length="229" mass="24209">MLINTVRITVTDVAETASFFSDVLQLPDTSVAEGAGVQIGASTLVLAPGEGAVGVHHLAFDVPAETFDEHRRWLEARTPLLSAEDGTTEFEGPPVWDSRSIYFSGPAEMVLELIGRRQRRGPAATGVPQLLSISEVGVAVPDVLAEVARLRDDLGLATLGGAVDSFAAVGDHHGLLILVSPGRGWMPTFDVRSGYLPTIIEADLDGLTGQRPLSDAATLQPAQVPARVR</sequence>
<dbReference type="Gene3D" id="3.10.180.10">
    <property type="entry name" value="2,3-Dihydroxybiphenyl 1,2-Dioxygenase, domain 1"/>
    <property type="match status" value="1"/>
</dbReference>
<feature type="domain" description="VOC" evidence="1">
    <location>
        <begin position="2"/>
        <end position="116"/>
    </location>
</feature>
<dbReference type="InterPro" id="IPR037523">
    <property type="entry name" value="VOC_core"/>
</dbReference>
<organism evidence="2 3">
    <name type="scientific">Microlunatus panaciterrae</name>
    <dbReference type="NCBI Taxonomy" id="400768"/>
    <lineage>
        <taxon>Bacteria</taxon>
        <taxon>Bacillati</taxon>
        <taxon>Actinomycetota</taxon>
        <taxon>Actinomycetes</taxon>
        <taxon>Propionibacteriales</taxon>
        <taxon>Propionibacteriaceae</taxon>
        <taxon>Microlunatus</taxon>
    </lineage>
</organism>
<dbReference type="InterPro" id="IPR029068">
    <property type="entry name" value="Glyas_Bleomycin-R_OHBP_Dase"/>
</dbReference>
<evidence type="ECO:0000313" key="3">
    <source>
        <dbReference type="Proteomes" id="UP000704762"/>
    </source>
</evidence>
<evidence type="ECO:0000313" key="2">
    <source>
        <dbReference type="EMBL" id="MBM7797566.1"/>
    </source>
</evidence>
<evidence type="ECO:0000259" key="1">
    <source>
        <dbReference type="PROSITE" id="PS51819"/>
    </source>
</evidence>
<gene>
    <name evidence="2" type="ORF">JOE57_000487</name>
</gene>
<dbReference type="PROSITE" id="PS51819">
    <property type="entry name" value="VOC"/>
    <property type="match status" value="1"/>
</dbReference>
<dbReference type="RefSeq" id="WP_204916231.1">
    <property type="nucleotide sequence ID" value="NZ_BAAAQP010000011.1"/>
</dbReference>
<dbReference type="Proteomes" id="UP000704762">
    <property type="component" value="Unassembled WGS sequence"/>
</dbReference>
<dbReference type="CDD" id="cd06587">
    <property type="entry name" value="VOC"/>
    <property type="match status" value="1"/>
</dbReference>
<proteinExistence type="predicted"/>
<accession>A0ABS2RH95</accession>
<protein>
    <submittedName>
        <fullName evidence="2">Catechol-2,3-dioxygenase</fullName>
    </submittedName>
</protein>